<comment type="similarity">
    <text evidence="2">Belongs to the SecG family.</text>
</comment>
<keyword evidence="5" id="KW-0653">Protein transport</keyword>
<name>A0AAI8FDQ1_MESHY</name>
<organism evidence="10 11">
    <name type="scientific">Mesomycoplasma hyorhinis SK76</name>
    <dbReference type="NCBI Taxonomy" id="1118964"/>
    <lineage>
        <taxon>Bacteria</taxon>
        <taxon>Bacillati</taxon>
        <taxon>Mycoplasmatota</taxon>
        <taxon>Mycoplasmoidales</taxon>
        <taxon>Metamycoplasmataceae</taxon>
        <taxon>Mesomycoplasma</taxon>
    </lineage>
</organism>
<dbReference type="Proteomes" id="UP000009399">
    <property type="component" value="Chromosome"/>
</dbReference>
<evidence type="ECO:0000256" key="1">
    <source>
        <dbReference type="ARBA" id="ARBA00004141"/>
    </source>
</evidence>
<dbReference type="GO" id="GO:0009306">
    <property type="term" value="P:protein secretion"/>
    <property type="evidence" value="ECO:0007669"/>
    <property type="project" value="InterPro"/>
</dbReference>
<gene>
    <name evidence="10" type="ORF">MOS_525</name>
</gene>
<proteinExistence type="inferred from homology"/>
<evidence type="ECO:0000256" key="4">
    <source>
        <dbReference type="ARBA" id="ARBA00022692"/>
    </source>
</evidence>
<feature type="transmembrane region" description="Helical" evidence="9">
    <location>
        <begin position="35"/>
        <end position="53"/>
    </location>
</feature>
<keyword evidence="6 9" id="KW-1133">Transmembrane helix</keyword>
<evidence type="ECO:0000256" key="9">
    <source>
        <dbReference type="SAM" id="Phobius"/>
    </source>
</evidence>
<dbReference type="EMBL" id="CP003914">
    <property type="protein sequence ID" value="AFX74440.1"/>
    <property type="molecule type" value="Genomic_DNA"/>
</dbReference>
<dbReference type="NCBIfam" id="TIGR00810">
    <property type="entry name" value="secG"/>
    <property type="match status" value="1"/>
</dbReference>
<evidence type="ECO:0000313" key="11">
    <source>
        <dbReference type="Proteomes" id="UP000009399"/>
    </source>
</evidence>
<evidence type="ECO:0000256" key="7">
    <source>
        <dbReference type="ARBA" id="ARBA00023010"/>
    </source>
</evidence>
<comment type="subcellular location">
    <subcellularLocation>
        <location evidence="1">Membrane</location>
        <topology evidence="1">Multi-pass membrane protein</topology>
    </subcellularLocation>
</comment>
<evidence type="ECO:0000313" key="10">
    <source>
        <dbReference type="EMBL" id="AFX74440.1"/>
    </source>
</evidence>
<evidence type="ECO:0008006" key="12">
    <source>
        <dbReference type="Google" id="ProtNLM"/>
    </source>
</evidence>
<keyword evidence="3" id="KW-0813">Transport</keyword>
<dbReference type="InterPro" id="IPR004692">
    <property type="entry name" value="SecG"/>
</dbReference>
<sequence>MSPHSNSFSGALVGSSDLDLFKVSKERGFRKFTKWAMFICGLLFLTIALIIRLL</sequence>
<evidence type="ECO:0000256" key="5">
    <source>
        <dbReference type="ARBA" id="ARBA00022927"/>
    </source>
</evidence>
<dbReference type="GO" id="GO:0015450">
    <property type="term" value="F:protein-transporting ATPase activity"/>
    <property type="evidence" value="ECO:0007669"/>
    <property type="project" value="InterPro"/>
</dbReference>
<dbReference type="KEGG" id="mhs:MOS_525"/>
<keyword evidence="4 9" id="KW-0812">Transmembrane</keyword>
<evidence type="ECO:0000256" key="2">
    <source>
        <dbReference type="ARBA" id="ARBA00008445"/>
    </source>
</evidence>
<accession>A0AAI8FDQ1</accession>
<reference evidence="10 11" key="1">
    <citation type="journal article" date="2013" name="Genome Announc.">
        <title>Complete Genome Sequence of Mycoplasma hyorhinis Strain SK76.</title>
        <authorList>
            <person name="Goodison S."/>
            <person name="Urquidi V."/>
            <person name="Kumar D."/>
            <person name="Reyes L."/>
            <person name="Rosser C.J."/>
        </authorList>
    </citation>
    <scope>NUCLEOTIDE SEQUENCE [LARGE SCALE GENOMIC DNA]</scope>
    <source>
        <strain evidence="10 11">SK76</strain>
    </source>
</reference>
<dbReference type="GO" id="GO:0016020">
    <property type="term" value="C:membrane"/>
    <property type="evidence" value="ECO:0007669"/>
    <property type="project" value="UniProtKB-SubCell"/>
</dbReference>
<keyword evidence="7" id="KW-0811">Translocation</keyword>
<dbReference type="AlphaFoldDB" id="A0AAI8FDQ1"/>
<keyword evidence="8 9" id="KW-0472">Membrane</keyword>
<evidence type="ECO:0000256" key="8">
    <source>
        <dbReference type="ARBA" id="ARBA00023136"/>
    </source>
</evidence>
<evidence type="ECO:0000256" key="6">
    <source>
        <dbReference type="ARBA" id="ARBA00022989"/>
    </source>
</evidence>
<protein>
    <recommendedName>
        <fullName evidence="12">Protein-export membrane protein SecG</fullName>
    </recommendedName>
</protein>
<evidence type="ECO:0000256" key="3">
    <source>
        <dbReference type="ARBA" id="ARBA00022448"/>
    </source>
</evidence>